<organism evidence="1 2">
    <name type="scientific">Deinococcus rubellus</name>
    <dbReference type="NCBI Taxonomy" id="1889240"/>
    <lineage>
        <taxon>Bacteria</taxon>
        <taxon>Thermotogati</taxon>
        <taxon>Deinococcota</taxon>
        <taxon>Deinococci</taxon>
        <taxon>Deinococcales</taxon>
        <taxon>Deinococcaceae</taxon>
        <taxon>Deinococcus</taxon>
    </lineage>
</organism>
<evidence type="ECO:0000313" key="2">
    <source>
        <dbReference type="Proteomes" id="UP001060261"/>
    </source>
</evidence>
<dbReference type="Proteomes" id="UP001060261">
    <property type="component" value="Chromosome"/>
</dbReference>
<protein>
    <submittedName>
        <fullName evidence="1">Uncharacterized protein</fullName>
    </submittedName>
</protein>
<reference evidence="1" key="1">
    <citation type="submission" date="2022-09" db="EMBL/GenBank/DDBJ databases">
        <title>genome sequence of Deinococcus rubellus.</title>
        <authorList>
            <person name="Srinivasan S."/>
        </authorList>
    </citation>
    <scope>NUCLEOTIDE SEQUENCE</scope>
    <source>
        <strain evidence="1">Ant6</strain>
    </source>
</reference>
<keyword evidence="2" id="KW-1185">Reference proteome</keyword>
<accession>A0ABY5YHX3</accession>
<evidence type="ECO:0000313" key="1">
    <source>
        <dbReference type="EMBL" id="UWX64713.1"/>
    </source>
</evidence>
<dbReference type="RefSeq" id="WP_260560975.1">
    <property type="nucleotide sequence ID" value="NZ_BAABEC010000174.1"/>
</dbReference>
<name>A0ABY5YHX3_9DEIO</name>
<dbReference type="EMBL" id="CP104213">
    <property type="protein sequence ID" value="UWX64713.1"/>
    <property type="molecule type" value="Genomic_DNA"/>
</dbReference>
<proteinExistence type="predicted"/>
<gene>
    <name evidence="1" type="ORF">N0D28_03375</name>
</gene>
<sequence>MSDALIIHTTGEVQRLPRPDSESEQLRLIQISVGGWAERLPCAFHALYTHEAYLNEDGLDRLPINWPAHRLLGMPAEYMPPCGAVIVVPLPEGETQAAERAHPCEFFKVLDAVALGLATAAEAGLGSVIDAR</sequence>